<accession>F8JMD5</accession>
<reference evidence="2" key="1">
    <citation type="submission" date="2011-12" db="EMBL/GenBank/DDBJ databases">
        <title>Complete genome sequence of Streptomyces cattleya strain DSM 46488.</title>
        <authorList>
            <person name="Ou H.-Y."/>
            <person name="Li P."/>
            <person name="Zhao C."/>
            <person name="O'Hagan D."/>
            <person name="Deng Z."/>
        </authorList>
    </citation>
    <scope>NUCLEOTIDE SEQUENCE [LARGE SCALE GENOMIC DNA]</scope>
    <source>
        <strain evidence="2">ATCC 35852 / DSM 46488 / JCM 4925 / NBRC 14057 / NRRL 8057</strain>
        <plasmid evidence="2">Plasmid pSCATT</plasmid>
    </source>
</reference>
<organism evidence="1 2">
    <name type="scientific">Streptantibioticus cattleyicolor (strain ATCC 35852 / DSM 46488 / JCM 4925 / NBRC 14057 / NRRL 8057)</name>
    <name type="common">Streptomyces cattleya</name>
    <dbReference type="NCBI Taxonomy" id="1003195"/>
    <lineage>
        <taxon>Bacteria</taxon>
        <taxon>Bacillati</taxon>
        <taxon>Actinomycetota</taxon>
        <taxon>Actinomycetes</taxon>
        <taxon>Kitasatosporales</taxon>
        <taxon>Streptomycetaceae</taxon>
        <taxon>Streptantibioticus</taxon>
    </lineage>
</organism>
<dbReference type="Proteomes" id="UP000007842">
    <property type="component" value="Plasmid pSCATT"/>
</dbReference>
<keyword evidence="2" id="KW-1185">Reference proteome</keyword>
<dbReference type="SUPFAM" id="SSF140453">
    <property type="entry name" value="EsxAB dimer-like"/>
    <property type="match status" value="1"/>
</dbReference>
<evidence type="ECO:0000313" key="1">
    <source>
        <dbReference type="EMBL" id="AEW99384.1"/>
    </source>
</evidence>
<dbReference type="PATRIC" id="fig|1003195.11.peg.528"/>
<sequence length="95" mass="10277">MPPTYDVHAADRLSKELSQLAARLDALIGRRAGRRQALLAAPTSDNWQGGKRRAFEGEFAREQAALKDLLAAARSLKAGVDRATAQARAAHRNGQ</sequence>
<name>F8JMD5_STREN</name>
<dbReference type="KEGG" id="scy:SCATT_p11910"/>
<dbReference type="KEGG" id="sct:SCAT_p0547"/>
<dbReference type="EMBL" id="CP003229">
    <property type="protein sequence ID" value="AEW99384.1"/>
    <property type="molecule type" value="Genomic_DNA"/>
</dbReference>
<gene>
    <name evidence="1" type="ordered locus">SCATT_p11910</name>
</gene>
<dbReference type="InterPro" id="IPR036689">
    <property type="entry name" value="ESAT-6-like_sf"/>
</dbReference>
<protein>
    <submittedName>
        <fullName evidence="1">Uncharacterized protein</fullName>
    </submittedName>
</protein>
<geneLocation type="plasmid" evidence="1 2">
    <name>pSCATT</name>
</geneLocation>
<dbReference type="OrthoDB" id="4337839at2"/>
<keyword evidence="1" id="KW-0614">Plasmid</keyword>
<accession>G8XEW2</accession>
<proteinExistence type="predicted"/>
<dbReference type="AlphaFoldDB" id="F8JMD5"/>
<evidence type="ECO:0000313" key="2">
    <source>
        <dbReference type="Proteomes" id="UP000007842"/>
    </source>
</evidence>
<dbReference type="RefSeq" id="WP_014151002.1">
    <property type="nucleotide sequence ID" value="NC_016113.1"/>
</dbReference>
<dbReference type="HOGENOM" id="CLU_2371463_0_0_11"/>